<dbReference type="EnsemblMetazoa" id="G6015.1">
    <property type="protein sequence ID" value="G6015.1:cds"/>
    <property type="gene ID" value="G6015"/>
</dbReference>
<proteinExistence type="predicted"/>
<feature type="compositionally biased region" description="Polar residues" evidence="1">
    <location>
        <begin position="283"/>
        <end position="293"/>
    </location>
</feature>
<evidence type="ECO:0000313" key="3">
    <source>
        <dbReference type="Proteomes" id="UP000005408"/>
    </source>
</evidence>
<name>A0A8W8NJ74_MAGGI</name>
<dbReference type="PANTHER" id="PTHR35558">
    <property type="entry name" value="SGNH_HYDRO DOMAIN-CONTAINING PROTEIN"/>
    <property type="match status" value="1"/>
</dbReference>
<sequence>MPKRKHPVETSESTRAKRKPQAEPIDYQRLAQEIVKLQNPNSDASSSTVVPLENAACATYANTVNELPAPTTTSSSMQDNPILSVVSQLLENTDEPVGTNKGLFNADNLISVTEDEEPLTLCITPGVINVQHSLKSKTPMFISQWTDAFLIFINIRIQKHPSEAPHLLKYMSFIREMQRLHGDVAWRTYDESFRKLRESLAVDWQKPIEELRGKCIAMSNKQNFGQPFRGKQPGKVRFCFAYNQGGKCKLFPCPYSHSCQLCNGNHPKHKCSSSTQRTREARNYNSSKLGQTK</sequence>
<accession>A0A8W8NJ74</accession>
<organism evidence="2 3">
    <name type="scientific">Magallana gigas</name>
    <name type="common">Pacific oyster</name>
    <name type="synonym">Crassostrea gigas</name>
    <dbReference type="NCBI Taxonomy" id="29159"/>
    <lineage>
        <taxon>Eukaryota</taxon>
        <taxon>Metazoa</taxon>
        <taxon>Spiralia</taxon>
        <taxon>Lophotrochozoa</taxon>
        <taxon>Mollusca</taxon>
        <taxon>Bivalvia</taxon>
        <taxon>Autobranchia</taxon>
        <taxon>Pteriomorphia</taxon>
        <taxon>Ostreida</taxon>
        <taxon>Ostreoidea</taxon>
        <taxon>Ostreidae</taxon>
        <taxon>Magallana</taxon>
    </lineage>
</organism>
<reference evidence="2" key="1">
    <citation type="submission" date="2022-08" db="UniProtKB">
        <authorList>
            <consortium name="EnsemblMetazoa"/>
        </authorList>
    </citation>
    <scope>IDENTIFICATION</scope>
    <source>
        <strain evidence="2">05x7-T-G4-1.051#20</strain>
    </source>
</reference>
<dbReference type="AlphaFoldDB" id="A0A8W8NJ74"/>
<dbReference type="PANTHER" id="PTHR35558:SF1">
    <property type="entry name" value="ENDONUCLEASE_EXONUCLEASE_PHOSPHATASE DOMAIN-CONTAINING PROTEIN"/>
    <property type="match status" value="1"/>
</dbReference>
<evidence type="ECO:0000256" key="1">
    <source>
        <dbReference type="SAM" id="MobiDB-lite"/>
    </source>
</evidence>
<feature type="region of interest" description="Disordered" evidence="1">
    <location>
        <begin position="272"/>
        <end position="293"/>
    </location>
</feature>
<dbReference type="Proteomes" id="UP000005408">
    <property type="component" value="Unassembled WGS sequence"/>
</dbReference>
<feature type="region of interest" description="Disordered" evidence="1">
    <location>
        <begin position="1"/>
        <end position="25"/>
    </location>
</feature>
<keyword evidence="3" id="KW-1185">Reference proteome</keyword>
<evidence type="ECO:0000313" key="2">
    <source>
        <dbReference type="EnsemblMetazoa" id="G6015.1:cds"/>
    </source>
</evidence>
<protein>
    <recommendedName>
        <fullName evidence="4">C3H1-type domain-containing protein</fullName>
    </recommendedName>
</protein>
<evidence type="ECO:0008006" key="4">
    <source>
        <dbReference type="Google" id="ProtNLM"/>
    </source>
</evidence>